<feature type="region of interest" description="Disordered" evidence="5">
    <location>
        <begin position="139"/>
        <end position="160"/>
    </location>
</feature>
<proteinExistence type="inferred from homology"/>
<feature type="domain" description="UPF3" evidence="6">
    <location>
        <begin position="3"/>
        <end position="173"/>
    </location>
</feature>
<dbReference type="GO" id="GO:0003729">
    <property type="term" value="F:mRNA binding"/>
    <property type="evidence" value="ECO:0007669"/>
    <property type="project" value="TreeGrafter"/>
</dbReference>
<dbReference type="Proteomes" id="UP000765509">
    <property type="component" value="Unassembled WGS sequence"/>
</dbReference>
<feature type="compositionally biased region" description="Basic and acidic residues" evidence="5">
    <location>
        <begin position="466"/>
        <end position="478"/>
    </location>
</feature>
<feature type="region of interest" description="Disordered" evidence="5">
    <location>
        <begin position="175"/>
        <end position="516"/>
    </location>
</feature>
<dbReference type="SUPFAM" id="SSF54928">
    <property type="entry name" value="RNA-binding domain, RBD"/>
    <property type="match status" value="1"/>
</dbReference>
<keyword evidence="8" id="KW-1185">Reference proteome</keyword>
<dbReference type="Gene3D" id="3.30.70.330">
    <property type="match status" value="1"/>
</dbReference>
<evidence type="ECO:0000313" key="7">
    <source>
        <dbReference type="EMBL" id="MBW0479174.1"/>
    </source>
</evidence>
<dbReference type="AlphaFoldDB" id="A0A9Q3C619"/>
<dbReference type="EMBL" id="AVOT02005485">
    <property type="protein sequence ID" value="MBW0479174.1"/>
    <property type="molecule type" value="Genomic_DNA"/>
</dbReference>
<dbReference type="Pfam" id="PF03467">
    <property type="entry name" value="Smg4_UPF3"/>
    <property type="match status" value="1"/>
</dbReference>
<feature type="compositionally biased region" description="Polar residues" evidence="5">
    <location>
        <begin position="336"/>
        <end position="364"/>
    </location>
</feature>
<evidence type="ECO:0000256" key="2">
    <source>
        <dbReference type="ARBA" id="ARBA00005991"/>
    </source>
</evidence>
<dbReference type="InterPro" id="IPR012677">
    <property type="entry name" value="Nucleotide-bd_a/b_plait_sf"/>
</dbReference>
<evidence type="ECO:0000256" key="4">
    <source>
        <dbReference type="ARBA" id="ARBA00023242"/>
    </source>
</evidence>
<comment type="caution">
    <text evidence="7">The sequence shown here is derived from an EMBL/GenBank/DDBJ whole genome shotgun (WGS) entry which is preliminary data.</text>
</comment>
<comment type="subcellular location">
    <subcellularLocation>
        <location evidence="1">Nucleus</location>
    </subcellularLocation>
</comment>
<dbReference type="GO" id="GO:0000184">
    <property type="term" value="P:nuclear-transcribed mRNA catabolic process, nonsense-mediated decay"/>
    <property type="evidence" value="ECO:0007669"/>
    <property type="project" value="UniProtKB-KW"/>
</dbReference>
<feature type="compositionally biased region" description="Polar residues" evidence="5">
    <location>
        <begin position="226"/>
        <end position="240"/>
    </location>
</feature>
<organism evidence="7 8">
    <name type="scientific">Austropuccinia psidii MF-1</name>
    <dbReference type="NCBI Taxonomy" id="1389203"/>
    <lineage>
        <taxon>Eukaryota</taxon>
        <taxon>Fungi</taxon>
        <taxon>Dikarya</taxon>
        <taxon>Basidiomycota</taxon>
        <taxon>Pucciniomycotina</taxon>
        <taxon>Pucciniomycetes</taxon>
        <taxon>Pucciniales</taxon>
        <taxon>Sphaerophragmiaceae</taxon>
        <taxon>Austropuccinia</taxon>
    </lineage>
</organism>
<sequence length="516" mass="55740">MSERTKLVIRHLPPTLPEEIFWKTLSPWLEPIPRADEPAAPPKCVAIYKCYVAGKVRQNKSKVDIPSRAYIQFATSDQVVEFNQGYSNQAFRDSKGNITFPKVEFAPYQKVAAPPKKVDPRLGTIESDPEYQEFIKRLNDPTNAQSPDPVEPASDTLKPEEPKITPLIEHLRNVHKAAQEAASAPKQSSKPSPNPPNKINSERAFTGQPQIMKRIVPSDNAPPPSSSIQPPTVSANQHQHTPIVHSALSVLKPTKQNKTSPTKLSTSVRPTAPSSKPSTPNPQSPPVLSNQTSQPSPDKSSHSGPSAKPSRAAKRLARELESQSFSSSQSKDSPRKPTTQPVVLQSSKKQPSFTQETQTVTISKSGRNSSNSNPQSSSKGKPTFVRDRGTAKNYGNGDKNSHNTRAGGGDKPGRGGSNSDGPGKKSSAKAHLPMGEGKPLVSPTLIEHPKRSSHPAKLPASQGHNPRADEPPCAHSRGETAGARRQLGMALAGITGKSERRKKDKFDTQTKPPPAT</sequence>
<feature type="compositionally biased region" description="Gly residues" evidence="5">
    <location>
        <begin position="406"/>
        <end position="418"/>
    </location>
</feature>
<dbReference type="PANTHER" id="PTHR13112:SF0">
    <property type="entry name" value="FI21285P1"/>
    <property type="match status" value="1"/>
</dbReference>
<reference evidence="7" key="1">
    <citation type="submission" date="2021-03" db="EMBL/GenBank/DDBJ databases">
        <title>Draft genome sequence of rust myrtle Austropuccinia psidii MF-1, a brazilian biotype.</title>
        <authorList>
            <person name="Quecine M.C."/>
            <person name="Pachon D.M.R."/>
            <person name="Bonatelli M.L."/>
            <person name="Correr F.H."/>
            <person name="Franceschini L.M."/>
            <person name="Leite T.F."/>
            <person name="Margarido G.R.A."/>
            <person name="Almeida C.A."/>
            <person name="Ferrarezi J.A."/>
            <person name="Labate C.A."/>
        </authorList>
    </citation>
    <scope>NUCLEOTIDE SEQUENCE</scope>
    <source>
        <strain evidence="7">MF-1</strain>
    </source>
</reference>
<feature type="compositionally biased region" description="Polar residues" evidence="5">
    <location>
        <begin position="254"/>
        <end position="278"/>
    </location>
</feature>
<dbReference type="InterPro" id="IPR039722">
    <property type="entry name" value="Upf3"/>
</dbReference>
<comment type="similarity">
    <text evidence="2">Belongs to the RENT3 family.</text>
</comment>
<dbReference type="CDD" id="cd12455">
    <property type="entry name" value="RRM_like_Smg4_UPF3"/>
    <property type="match status" value="1"/>
</dbReference>
<evidence type="ECO:0000259" key="6">
    <source>
        <dbReference type="Pfam" id="PF03467"/>
    </source>
</evidence>
<keyword evidence="3" id="KW-0866">Nonsense-mediated mRNA decay</keyword>
<accession>A0A9Q3C619</accession>
<protein>
    <recommendedName>
        <fullName evidence="6">UPF3 domain-containing protein</fullName>
    </recommendedName>
</protein>
<evidence type="ECO:0000256" key="1">
    <source>
        <dbReference type="ARBA" id="ARBA00004123"/>
    </source>
</evidence>
<dbReference type="PANTHER" id="PTHR13112">
    <property type="entry name" value="UPF3 REGULATOR OF NONSENSE TRANSCRIPTS-LIKE PROTEIN"/>
    <property type="match status" value="1"/>
</dbReference>
<gene>
    <name evidence="7" type="ORF">O181_018889</name>
</gene>
<feature type="compositionally biased region" description="Low complexity" evidence="5">
    <location>
        <begin position="365"/>
        <end position="378"/>
    </location>
</feature>
<dbReference type="InterPro" id="IPR035979">
    <property type="entry name" value="RBD_domain_sf"/>
</dbReference>
<feature type="compositionally biased region" description="Low complexity" evidence="5">
    <location>
        <begin position="179"/>
        <end position="191"/>
    </location>
</feature>
<keyword evidence="4" id="KW-0539">Nucleus</keyword>
<dbReference type="GO" id="GO:0005737">
    <property type="term" value="C:cytoplasm"/>
    <property type="evidence" value="ECO:0007669"/>
    <property type="project" value="TreeGrafter"/>
</dbReference>
<feature type="compositionally biased region" description="Polar residues" evidence="5">
    <location>
        <begin position="286"/>
        <end position="304"/>
    </location>
</feature>
<dbReference type="OrthoDB" id="2507443at2759"/>
<dbReference type="InterPro" id="IPR005120">
    <property type="entry name" value="UPF3_dom"/>
</dbReference>
<dbReference type="GO" id="GO:0005730">
    <property type="term" value="C:nucleolus"/>
    <property type="evidence" value="ECO:0007669"/>
    <property type="project" value="TreeGrafter"/>
</dbReference>
<evidence type="ECO:0000256" key="3">
    <source>
        <dbReference type="ARBA" id="ARBA00023161"/>
    </source>
</evidence>
<name>A0A9Q3C619_9BASI</name>
<evidence type="ECO:0000256" key="5">
    <source>
        <dbReference type="SAM" id="MobiDB-lite"/>
    </source>
</evidence>
<dbReference type="GO" id="GO:0045727">
    <property type="term" value="P:positive regulation of translation"/>
    <property type="evidence" value="ECO:0007669"/>
    <property type="project" value="TreeGrafter"/>
</dbReference>
<evidence type="ECO:0000313" key="8">
    <source>
        <dbReference type="Proteomes" id="UP000765509"/>
    </source>
</evidence>